<keyword evidence="2" id="KW-1185">Reference proteome</keyword>
<gene>
    <name evidence="1" type="ORF">Clacol_010282</name>
</gene>
<dbReference type="InterPro" id="IPR029032">
    <property type="entry name" value="AhpD-like"/>
</dbReference>
<evidence type="ECO:0000313" key="1">
    <source>
        <dbReference type="EMBL" id="GJJ16003.1"/>
    </source>
</evidence>
<name>A0AAV5ATN9_9AGAM</name>
<dbReference type="Gene3D" id="1.20.1290.10">
    <property type="entry name" value="AhpD-like"/>
    <property type="match status" value="1"/>
</dbReference>
<dbReference type="PANTHER" id="PTHR34846:SF11">
    <property type="entry name" value="4-CARBOXYMUCONOLACTONE DECARBOXYLASE FAMILY PROTEIN (AFU_ORTHOLOGUE AFUA_6G11590)"/>
    <property type="match status" value="1"/>
</dbReference>
<dbReference type="AlphaFoldDB" id="A0AAV5ATN9"/>
<sequence length="277" mass="30544">MTSAKRIVKFVDRLYMVQKAKDKPLSIRLNVPSPTETWYKYKHIETRGDKKESGKMQVTVAESLATKVTVPYTLTLPAIPIQDLPSYLLVSEMVKSRTPLDGLTKAASGNCRNRVGESEIADAIRQRRKNGKLIALDGVLLNAPSIASGYSQLLGAVRTKNNLNPVLRKLLHVPIGREAGLTEEQIEWIRDISSIRTTEVGARPVPPAFFPPVMQTALTYTDCMTVDIKVPASVFAALKGYLSDQQLTEVTATIASYNMVSRILVALDVEDMADKSI</sequence>
<evidence type="ECO:0000313" key="2">
    <source>
        <dbReference type="Proteomes" id="UP001050691"/>
    </source>
</evidence>
<accession>A0AAV5ATN9</accession>
<proteinExistence type="predicted"/>
<dbReference type="SUPFAM" id="SSF69118">
    <property type="entry name" value="AhpD-like"/>
    <property type="match status" value="1"/>
</dbReference>
<dbReference type="EMBL" id="BPWL01000012">
    <property type="protein sequence ID" value="GJJ16003.1"/>
    <property type="molecule type" value="Genomic_DNA"/>
</dbReference>
<reference evidence="1" key="1">
    <citation type="submission" date="2021-10" db="EMBL/GenBank/DDBJ databases">
        <title>De novo Genome Assembly of Clathrus columnatus (Basidiomycota, Fungi) Using Illumina and Nanopore Sequence Data.</title>
        <authorList>
            <person name="Ogiso-Tanaka E."/>
            <person name="Itagaki H."/>
            <person name="Hosoya T."/>
            <person name="Hosaka K."/>
        </authorList>
    </citation>
    <scope>NUCLEOTIDE SEQUENCE</scope>
    <source>
        <strain evidence="1">MO-923</strain>
    </source>
</reference>
<comment type="caution">
    <text evidence="1">The sequence shown here is derived from an EMBL/GenBank/DDBJ whole genome shotgun (WGS) entry which is preliminary data.</text>
</comment>
<evidence type="ECO:0008006" key="3">
    <source>
        <dbReference type="Google" id="ProtNLM"/>
    </source>
</evidence>
<protein>
    <recommendedName>
        <fullName evidence="3">Vitellogenin</fullName>
    </recommendedName>
</protein>
<dbReference type="Proteomes" id="UP001050691">
    <property type="component" value="Unassembled WGS sequence"/>
</dbReference>
<dbReference type="PANTHER" id="PTHR34846">
    <property type="entry name" value="4-CARBOXYMUCONOLACTONE DECARBOXYLASE FAMILY PROTEIN (AFU_ORTHOLOGUE AFUA_6G11590)"/>
    <property type="match status" value="1"/>
</dbReference>
<organism evidence="1 2">
    <name type="scientific">Clathrus columnatus</name>
    <dbReference type="NCBI Taxonomy" id="1419009"/>
    <lineage>
        <taxon>Eukaryota</taxon>
        <taxon>Fungi</taxon>
        <taxon>Dikarya</taxon>
        <taxon>Basidiomycota</taxon>
        <taxon>Agaricomycotina</taxon>
        <taxon>Agaricomycetes</taxon>
        <taxon>Phallomycetidae</taxon>
        <taxon>Phallales</taxon>
        <taxon>Clathraceae</taxon>
        <taxon>Clathrus</taxon>
    </lineage>
</organism>